<dbReference type="GO" id="GO:0005948">
    <property type="term" value="C:acetolactate synthase complex"/>
    <property type="evidence" value="ECO:0007669"/>
    <property type="project" value="TreeGrafter"/>
</dbReference>
<dbReference type="GO" id="GO:0009099">
    <property type="term" value="P:L-valine biosynthetic process"/>
    <property type="evidence" value="ECO:0007669"/>
    <property type="project" value="TreeGrafter"/>
</dbReference>
<evidence type="ECO:0000256" key="1">
    <source>
        <dbReference type="ARBA" id="ARBA00007812"/>
    </source>
</evidence>
<keyword evidence="3" id="KW-0808">Transferase</keyword>
<dbReference type="GO" id="GO:0030976">
    <property type="term" value="F:thiamine pyrophosphate binding"/>
    <property type="evidence" value="ECO:0007669"/>
    <property type="project" value="InterPro"/>
</dbReference>
<dbReference type="AlphaFoldDB" id="A0A380DS93"/>
<dbReference type="InterPro" id="IPR012001">
    <property type="entry name" value="Thiamin_PyroP_enz_TPP-bd_dom"/>
</dbReference>
<evidence type="ECO:0000313" key="4">
    <source>
        <dbReference type="Proteomes" id="UP000254502"/>
    </source>
</evidence>
<sequence length="126" mass="14286">MKNNGVEYVFGIPGAKIDYLFNALIDDGPELIVTRHEQNAAMMAQGIEDNRQTGCSTCYKWPWCKYLTTGLLTATSEGDPVLALGGQVKRNDLLRLTHPKYDNAALLKYHQNIVKKYKILNHYQKL</sequence>
<reference evidence="3 4" key="1">
    <citation type="submission" date="2018-06" db="EMBL/GenBank/DDBJ databases">
        <authorList>
            <consortium name="Pathogen Informatics"/>
            <person name="Doyle S."/>
        </authorList>
    </citation>
    <scope>NUCLEOTIDE SEQUENCE [LARGE SCALE GENOMIC DNA]</scope>
    <source>
        <strain evidence="3 4">NCTC5664</strain>
    </source>
</reference>
<dbReference type="CDD" id="cd07035">
    <property type="entry name" value="TPP_PYR_POX_like"/>
    <property type="match status" value="1"/>
</dbReference>
<dbReference type="Gene3D" id="3.40.50.970">
    <property type="match status" value="1"/>
</dbReference>
<dbReference type="PANTHER" id="PTHR18968">
    <property type="entry name" value="THIAMINE PYROPHOSPHATE ENZYMES"/>
    <property type="match status" value="1"/>
</dbReference>
<dbReference type="Pfam" id="PF02776">
    <property type="entry name" value="TPP_enzyme_N"/>
    <property type="match status" value="1"/>
</dbReference>
<organism evidence="3 4">
    <name type="scientific">Staphylococcus aureus</name>
    <dbReference type="NCBI Taxonomy" id="1280"/>
    <lineage>
        <taxon>Bacteria</taxon>
        <taxon>Bacillati</taxon>
        <taxon>Bacillota</taxon>
        <taxon>Bacilli</taxon>
        <taxon>Bacillales</taxon>
        <taxon>Staphylococcaceae</taxon>
        <taxon>Staphylococcus</taxon>
    </lineage>
</organism>
<dbReference type="EC" id="2.2.1.6" evidence="3"/>
<dbReference type="Proteomes" id="UP000254502">
    <property type="component" value="Unassembled WGS sequence"/>
</dbReference>
<dbReference type="SUPFAM" id="SSF52518">
    <property type="entry name" value="Thiamin diphosphate-binding fold (THDP-binding)"/>
    <property type="match status" value="1"/>
</dbReference>
<evidence type="ECO:0000259" key="2">
    <source>
        <dbReference type="Pfam" id="PF02776"/>
    </source>
</evidence>
<gene>
    <name evidence="3" type="primary">alsS_1</name>
    <name evidence="3" type="ORF">NCTC5664_01705</name>
</gene>
<proteinExistence type="inferred from homology"/>
<dbReference type="PANTHER" id="PTHR18968:SF129">
    <property type="entry name" value="ACETOLACTATE SYNTHASE"/>
    <property type="match status" value="1"/>
</dbReference>
<dbReference type="InterPro" id="IPR029061">
    <property type="entry name" value="THDP-binding"/>
</dbReference>
<accession>A0A380DS93</accession>
<dbReference type="GO" id="GO:0003984">
    <property type="term" value="F:acetolactate synthase activity"/>
    <property type="evidence" value="ECO:0007669"/>
    <property type="project" value="UniProtKB-EC"/>
</dbReference>
<evidence type="ECO:0000313" key="3">
    <source>
        <dbReference type="EMBL" id="SUK48665.1"/>
    </source>
</evidence>
<dbReference type="GO" id="GO:0009097">
    <property type="term" value="P:isoleucine biosynthetic process"/>
    <property type="evidence" value="ECO:0007669"/>
    <property type="project" value="TreeGrafter"/>
</dbReference>
<dbReference type="InterPro" id="IPR045229">
    <property type="entry name" value="TPP_enz"/>
</dbReference>
<dbReference type="EMBL" id="UHAQ01000002">
    <property type="protein sequence ID" value="SUK48665.1"/>
    <property type="molecule type" value="Genomic_DNA"/>
</dbReference>
<name>A0A380DS93_STAAU</name>
<comment type="similarity">
    <text evidence="1">Belongs to the TPP enzyme family.</text>
</comment>
<feature type="domain" description="Thiamine pyrophosphate enzyme N-terminal TPP-binding" evidence="2">
    <location>
        <begin position="1"/>
        <end position="97"/>
    </location>
</feature>
<dbReference type="GO" id="GO:0050660">
    <property type="term" value="F:flavin adenine dinucleotide binding"/>
    <property type="evidence" value="ECO:0007669"/>
    <property type="project" value="TreeGrafter"/>
</dbReference>
<protein>
    <submittedName>
        <fullName evidence="3">Acetolactate synthase, catabolic</fullName>
        <ecNumber evidence="3">2.2.1.6</ecNumber>
    </submittedName>
</protein>